<dbReference type="GO" id="GO:0004519">
    <property type="term" value="F:endonuclease activity"/>
    <property type="evidence" value="ECO:0007669"/>
    <property type="project" value="UniProtKB-KW"/>
</dbReference>
<name>A0ABV5CCQ6_9BACL</name>
<dbReference type="Proteomes" id="UP001580430">
    <property type="component" value="Unassembled WGS sequence"/>
</dbReference>
<feature type="compositionally biased region" description="Gly residues" evidence="4">
    <location>
        <begin position="82"/>
        <end position="121"/>
    </location>
</feature>
<feature type="region of interest" description="Disordered" evidence="4">
    <location>
        <begin position="77"/>
        <end position="150"/>
    </location>
</feature>
<keyword evidence="3" id="KW-0472">Membrane</keyword>
<keyword evidence="6" id="KW-0378">Hydrolase</keyword>
<dbReference type="RefSeq" id="WP_375523106.1">
    <property type="nucleotide sequence ID" value="NZ_JBHIRY010000065.1"/>
</dbReference>
<dbReference type="PANTHER" id="PTHR34976:SF2">
    <property type="entry name" value="TYPE VII SECRETION SYSTEM PROTEIN ESSD"/>
    <property type="match status" value="1"/>
</dbReference>
<protein>
    <submittedName>
        <fullName evidence="6">DNA/RNA non-specific endonuclease</fullName>
    </submittedName>
</protein>
<dbReference type="InterPro" id="IPR044929">
    <property type="entry name" value="DNA/RNA_non-sp_Endonuclease_sf"/>
</dbReference>
<evidence type="ECO:0000256" key="3">
    <source>
        <dbReference type="ARBA" id="ARBA00023136"/>
    </source>
</evidence>
<evidence type="ECO:0000256" key="1">
    <source>
        <dbReference type="ARBA" id="ARBA00004236"/>
    </source>
</evidence>
<feature type="domain" description="Type VII secretion system protein EssD-like" evidence="5">
    <location>
        <begin position="157"/>
        <end position="278"/>
    </location>
</feature>
<gene>
    <name evidence="6" type="ORF">ACE5LO_27540</name>
</gene>
<dbReference type="Pfam" id="PF13930">
    <property type="entry name" value="Endonuclea_NS_2"/>
    <property type="match status" value="1"/>
</dbReference>
<feature type="compositionally biased region" description="Basic and acidic residues" evidence="4">
    <location>
        <begin position="122"/>
        <end position="131"/>
    </location>
</feature>
<evidence type="ECO:0000259" key="5">
    <source>
        <dbReference type="Pfam" id="PF13930"/>
    </source>
</evidence>
<keyword evidence="2" id="KW-1003">Cell membrane</keyword>
<keyword evidence="6" id="KW-0540">Nuclease</keyword>
<sequence>MGSNLNQAEVLQKLKTAMQNLETNRPRTALAMNMAYGTAVNYHKSELQEAAVAKIPEEGWAPQEAITLLGILTNGGRRKGGHGGSSGIVSGGGSGHGGSSGGGSHGSGSGNHGSGSGGSGKPDGKKSDTEGTAKAPTKVNYGDHYTKDGRKKVLKPDVEYTSKEGYNYKTDSKGRVSHVEGELKLGNGKRNGYAQRVAGRENRLPDDEGGHLIASIFKGSGDLDNLVPMNGNLNKGEWKKLENTWADALKQGDEVKVKITPNYKGDSQRPVSLILSTKLAMMIGKLGSLIMYQGES</sequence>
<organism evidence="6 7">
    <name type="scientific">Paenibacillus medicaginis</name>
    <dbReference type="NCBI Taxonomy" id="1470560"/>
    <lineage>
        <taxon>Bacteria</taxon>
        <taxon>Bacillati</taxon>
        <taxon>Bacillota</taxon>
        <taxon>Bacilli</taxon>
        <taxon>Bacillales</taxon>
        <taxon>Paenibacillaceae</taxon>
        <taxon>Paenibacillus</taxon>
    </lineage>
</organism>
<evidence type="ECO:0000313" key="7">
    <source>
        <dbReference type="Proteomes" id="UP001580430"/>
    </source>
</evidence>
<dbReference type="Gene3D" id="3.40.570.10">
    <property type="entry name" value="Extracellular Endonuclease, subunit A"/>
    <property type="match status" value="1"/>
</dbReference>
<comment type="subcellular location">
    <subcellularLocation>
        <location evidence="1">Cell membrane</location>
    </subcellularLocation>
</comment>
<evidence type="ECO:0000256" key="4">
    <source>
        <dbReference type="SAM" id="MobiDB-lite"/>
    </source>
</evidence>
<accession>A0ABV5CCQ6</accession>
<keyword evidence="6" id="KW-0255">Endonuclease</keyword>
<comment type="caution">
    <text evidence="6">The sequence shown here is derived from an EMBL/GenBank/DDBJ whole genome shotgun (WGS) entry which is preliminary data.</text>
</comment>
<evidence type="ECO:0000256" key="2">
    <source>
        <dbReference type="ARBA" id="ARBA00022475"/>
    </source>
</evidence>
<keyword evidence="7" id="KW-1185">Reference proteome</keyword>
<dbReference type="InterPro" id="IPR051768">
    <property type="entry name" value="Bact_secretion_toxin"/>
</dbReference>
<dbReference type="InterPro" id="IPR044927">
    <property type="entry name" value="Endonuclea_NS_2"/>
</dbReference>
<proteinExistence type="predicted"/>
<reference evidence="6 7" key="1">
    <citation type="submission" date="2024-09" db="EMBL/GenBank/DDBJ databases">
        <title>Paenibacillus zeirhizospherea sp. nov., isolated from surface of the maize (Zea mays) roots in a horticulture field, Hungary.</title>
        <authorList>
            <person name="Marton D."/>
            <person name="Farkas M."/>
            <person name="Bedics A."/>
            <person name="Toth E."/>
            <person name="Tancsics A."/>
            <person name="Boka K."/>
            <person name="Marati G."/>
            <person name="Kriszt B."/>
            <person name="Cserhati M."/>
        </authorList>
    </citation>
    <scope>NUCLEOTIDE SEQUENCE [LARGE SCALE GENOMIC DNA]</scope>
    <source>
        <strain evidence="6 7">JCM 18446</strain>
    </source>
</reference>
<dbReference type="PANTHER" id="PTHR34976">
    <property type="entry name" value="RIBONUCLEASE YQCG-RELATED"/>
    <property type="match status" value="1"/>
</dbReference>
<evidence type="ECO:0000313" key="6">
    <source>
        <dbReference type="EMBL" id="MFB5764112.1"/>
    </source>
</evidence>
<dbReference type="EMBL" id="JBHIRY010000065">
    <property type="protein sequence ID" value="MFB5764112.1"/>
    <property type="molecule type" value="Genomic_DNA"/>
</dbReference>